<comment type="caution">
    <text evidence="1">The sequence shown here is derived from an EMBL/GenBank/DDBJ whole genome shotgun (WGS) entry which is preliminary data.</text>
</comment>
<proteinExistence type="predicted"/>
<evidence type="ECO:0000313" key="2">
    <source>
        <dbReference type="Proteomes" id="UP001385951"/>
    </source>
</evidence>
<sequence>MPLITGSTRRFVFFPTTHPVHQLPNELKSHIISFCDMPTLVALLYDGQWRRFVETELMLTFLKTLSKVTAQPVAFRDMMRLTKAIITGSTALHYILRQPVEWQPSDLDLIVPLQSFEIALSFIVKLPGAIVRFDSDDEANNAYPGLRRGYTRMVQVQTTYGCIDVMQSSSRSPFNPLPSYWGTHVMNALTADSFICPYPKLTYRHIALVKHRSQHPTITAVEHKYRSRGFTLYTSTRQFANLSESCHDFSACSGRDRYFGDYETLIVPIWDVDYRANDWAEPEAEFTTAWRLGGKACGNMCCFLPSRPASSTVRLLPGDCPETQRLSTSYYSMSAFHSINTRFPPEPTTSLSPSTHPVIPDRSVYSTLSPPFLHSICHYSSSS</sequence>
<reference evidence="1 2" key="1">
    <citation type="submission" date="2022-09" db="EMBL/GenBank/DDBJ databases">
        <authorList>
            <person name="Palmer J.M."/>
        </authorList>
    </citation>
    <scope>NUCLEOTIDE SEQUENCE [LARGE SCALE GENOMIC DNA]</scope>
    <source>
        <strain evidence="1 2">DSM 7382</strain>
    </source>
</reference>
<dbReference type="Proteomes" id="UP001385951">
    <property type="component" value="Unassembled WGS sequence"/>
</dbReference>
<name>A0AAW0FYA1_9APHY</name>
<accession>A0AAW0FYA1</accession>
<dbReference type="AlphaFoldDB" id="A0AAW0FYA1"/>
<protein>
    <recommendedName>
        <fullName evidence="3">F-box domain-containing protein</fullName>
    </recommendedName>
</protein>
<evidence type="ECO:0000313" key="1">
    <source>
        <dbReference type="EMBL" id="KAK7681745.1"/>
    </source>
</evidence>
<keyword evidence="2" id="KW-1185">Reference proteome</keyword>
<evidence type="ECO:0008006" key="3">
    <source>
        <dbReference type="Google" id="ProtNLM"/>
    </source>
</evidence>
<dbReference type="EMBL" id="JASBNA010000039">
    <property type="protein sequence ID" value="KAK7681745.1"/>
    <property type="molecule type" value="Genomic_DNA"/>
</dbReference>
<organism evidence="1 2">
    <name type="scientific">Cerrena zonata</name>
    <dbReference type="NCBI Taxonomy" id="2478898"/>
    <lineage>
        <taxon>Eukaryota</taxon>
        <taxon>Fungi</taxon>
        <taxon>Dikarya</taxon>
        <taxon>Basidiomycota</taxon>
        <taxon>Agaricomycotina</taxon>
        <taxon>Agaricomycetes</taxon>
        <taxon>Polyporales</taxon>
        <taxon>Cerrenaceae</taxon>
        <taxon>Cerrena</taxon>
    </lineage>
</organism>
<gene>
    <name evidence="1" type="ORF">QCA50_015092</name>
</gene>